<organism evidence="9 10">
    <name type="scientific">Paraphotobacterium marinum</name>
    <dbReference type="NCBI Taxonomy" id="1755811"/>
    <lineage>
        <taxon>Bacteria</taxon>
        <taxon>Pseudomonadati</taxon>
        <taxon>Pseudomonadota</taxon>
        <taxon>Gammaproteobacteria</taxon>
        <taxon>Vibrionales</taxon>
        <taxon>Vibrionaceae</taxon>
        <taxon>Paraphotobacterium</taxon>
    </lineage>
</organism>
<name>A0A220VDF6_9GAMM</name>
<dbReference type="KEGG" id="pmai:CF386_04850"/>
<gene>
    <name evidence="5" type="primary">truB</name>
    <name evidence="9" type="ORF">CF386_04850</name>
</gene>
<evidence type="ECO:0000256" key="4">
    <source>
        <dbReference type="ARBA" id="ARBA00023235"/>
    </source>
</evidence>
<dbReference type="GO" id="GO:1990481">
    <property type="term" value="P:mRNA pseudouridine synthesis"/>
    <property type="evidence" value="ECO:0007669"/>
    <property type="project" value="TreeGrafter"/>
</dbReference>
<dbReference type="CDD" id="cd02573">
    <property type="entry name" value="PseudoU_synth_EcTruB"/>
    <property type="match status" value="1"/>
</dbReference>
<evidence type="ECO:0000259" key="7">
    <source>
        <dbReference type="Pfam" id="PF09157"/>
    </source>
</evidence>
<evidence type="ECO:0000256" key="5">
    <source>
        <dbReference type="HAMAP-Rule" id="MF_01080"/>
    </source>
</evidence>
<reference evidence="9 10" key="1">
    <citation type="journal article" date="2016" name="Int. J. Syst. Evol. Microbiol.">
        <title>Paraphotobacterium marinum gen. nov., sp. nov., a member of the family Vibrionaceae, isolated from surface seawater.</title>
        <authorList>
            <person name="Huang Z."/>
            <person name="Dong C."/>
            <person name="Shao Z."/>
        </authorList>
    </citation>
    <scope>NUCLEOTIDE SEQUENCE [LARGE SCALE GENOMIC DNA]</scope>
    <source>
        <strain evidence="9 10">NSCS20N07D</strain>
    </source>
</reference>
<dbReference type="EC" id="5.4.99.25" evidence="5"/>
<evidence type="ECO:0000256" key="3">
    <source>
        <dbReference type="ARBA" id="ARBA00022694"/>
    </source>
</evidence>
<feature type="domain" description="tRNA pseudouridine synthase II TruB subfamily 1 C-terminal" evidence="7">
    <location>
        <begin position="248"/>
        <end position="308"/>
    </location>
</feature>
<evidence type="ECO:0000256" key="1">
    <source>
        <dbReference type="ARBA" id="ARBA00000385"/>
    </source>
</evidence>
<keyword evidence="4 5" id="KW-0413">Isomerase</keyword>
<dbReference type="PANTHER" id="PTHR13767">
    <property type="entry name" value="TRNA-PSEUDOURIDINE SYNTHASE"/>
    <property type="match status" value="1"/>
</dbReference>
<dbReference type="Pfam" id="PF01509">
    <property type="entry name" value="TruB_N"/>
    <property type="match status" value="1"/>
</dbReference>
<dbReference type="Pfam" id="PF09157">
    <property type="entry name" value="TruB-C_2"/>
    <property type="match status" value="1"/>
</dbReference>
<dbReference type="GO" id="GO:0160148">
    <property type="term" value="F:tRNA pseudouridine(55) synthase activity"/>
    <property type="evidence" value="ECO:0007669"/>
    <property type="project" value="UniProtKB-EC"/>
</dbReference>
<dbReference type="AlphaFoldDB" id="A0A220VDF6"/>
<dbReference type="GO" id="GO:0003723">
    <property type="term" value="F:RNA binding"/>
    <property type="evidence" value="ECO:0007669"/>
    <property type="project" value="InterPro"/>
</dbReference>
<dbReference type="NCBIfam" id="TIGR00431">
    <property type="entry name" value="TruB"/>
    <property type="match status" value="1"/>
</dbReference>
<keyword evidence="3 5" id="KW-0819">tRNA processing</keyword>
<dbReference type="InterPro" id="IPR020103">
    <property type="entry name" value="PsdUridine_synth_cat_dom_sf"/>
</dbReference>
<sequence length="313" mass="35506">MKNANNKRIIDGVLLLDKPKGISSNSALQKIKKLYSAEKAGHTGALDPLATGVLPICLGEATKYSSFLLESDKKYKVKAQLGIRTTTSDADGDIVDIRNIDITIDNLKKAIYSFVGKQKQMPSIFSALKFEGKPLYYYARKNISVPRKIRDIHVFSIDINEIDLPYIDLSIHCSKGTYIRTIIDDLGEKLECGAHVVELRRTGINDLEIDEALSLEDIEKQFQEKNDLNDIDKFLKPLDTLLSKLDVLNLPEHLSEKFLHGQKINLDQLEDRKDLLHDLELYRVYNEANFDLLGVASINNNIIIPKRVRKNRD</sequence>
<dbReference type="Gene3D" id="3.30.2350.10">
    <property type="entry name" value="Pseudouridine synthase"/>
    <property type="match status" value="1"/>
</dbReference>
<proteinExistence type="inferred from homology"/>
<evidence type="ECO:0000256" key="2">
    <source>
        <dbReference type="ARBA" id="ARBA00005642"/>
    </source>
</evidence>
<dbReference type="HAMAP" id="MF_01080">
    <property type="entry name" value="TruB_bact"/>
    <property type="match status" value="1"/>
</dbReference>
<dbReference type="InterPro" id="IPR002501">
    <property type="entry name" value="PsdUridine_synth_N"/>
</dbReference>
<comment type="similarity">
    <text evidence="2 5">Belongs to the pseudouridine synthase TruB family. Type 1 subfamily.</text>
</comment>
<keyword evidence="10" id="KW-1185">Reference proteome</keyword>
<dbReference type="Proteomes" id="UP000242175">
    <property type="component" value="Chromosome large"/>
</dbReference>
<protein>
    <recommendedName>
        <fullName evidence="5">tRNA pseudouridine synthase B</fullName>
        <ecNumber evidence="5">5.4.99.25</ecNumber>
    </recommendedName>
    <alternativeName>
        <fullName evidence="5">tRNA pseudouridine(55) synthase</fullName>
        <shortName evidence="5">Psi55 synthase</shortName>
    </alternativeName>
    <alternativeName>
        <fullName evidence="5">tRNA pseudouridylate synthase</fullName>
    </alternativeName>
    <alternativeName>
        <fullName evidence="5">tRNA-uridine isomerase</fullName>
    </alternativeName>
</protein>
<dbReference type="SUPFAM" id="SSF55120">
    <property type="entry name" value="Pseudouridine synthase"/>
    <property type="match status" value="1"/>
</dbReference>
<dbReference type="InterPro" id="IPR032819">
    <property type="entry name" value="TruB_C"/>
</dbReference>
<dbReference type="EMBL" id="CP022355">
    <property type="protein sequence ID" value="ASK78379.1"/>
    <property type="molecule type" value="Genomic_DNA"/>
</dbReference>
<dbReference type="Pfam" id="PF16198">
    <property type="entry name" value="TruB_C_2"/>
    <property type="match status" value="1"/>
</dbReference>
<comment type="function">
    <text evidence="5">Responsible for synthesis of pseudouridine from uracil-55 in the psi GC loop of transfer RNAs.</text>
</comment>
<feature type="domain" description="tRNA pseudouridylate synthase B C-terminal" evidence="8">
    <location>
        <begin position="180"/>
        <end position="242"/>
    </location>
</feature>
<feature type="active site" description="Nucleophile" evidence="5">
    <location>
        <position position="47"/>
    </location>
</feature>
<dbReference type="InterPro" id="IPR014780">
    <property type="entry name" value="tRNA_psdUridine_synth_TruB"/>
</dbReference>
<evidence type="ECO:0000259" key="8">
    <source>
        <dbReference type="Pfam" id="PF16198"/>
    </source>
</evidence>
<dbReference type="PANTHER" id="PTHR13767:SF2">
    <property type="entry name" value="PSEUDOURIDYLATE SYNTHASE TRUB1"/>
    <property type="match status" value="1"/>
</dbReference>
<evidence type="ECO:0000313" key="9">
    <source>
        <dbReference type="EMBL" id="ASK78379.1"/>
    </source>
</evidence>
<dbReference type="OrthoDB" id="9802309at2"/>
<accession>A0A220VDF6</accession>
<dbReference type="InterPro" id="IPR015240">
    <property type="entry name" value="tRNA_sdUridine_synth_fam1_C"/>
</dbReference>
<dbReference type="RefSeq" id="WP_089073287.1">
    <property type="nucleotide sequence ID" value="NZ_CBCSAM010000001.1"/>
</dbReference>
<feature type="domain" description="Pseudouridine synthase II N-terminal" evidence="6">
    <location>
        <begin position="32"/>
        <end position="179"/>
    </location>
</feature>
<dbReference type="GO" id="GO:0031119">
    <property type="term" value="P:tRNA pseudouridine synthesis"/>
    <property type="evidence" value="ECO:0007669"/>
    <property type="project" value="UniProtKB-UniRule"/>
</dbReference>
<evidence type="ECO:0000313" key="10">
    <source>
        <dbReference type="Proteomes" id="UP000242175"/>
    </source>
</evidence>
<evidence type="ECO:0000259" key="6">
    <source>
        <dbReference type="Pfam" id="PF01509"/>
    </source>
</evidence>
<comment type="catalytic activity">
    <reaction evidence="1 5">
        <text>uridine(55) in tRNA = pseudouridine(55) in tRNA</text>
        <dbReference type="Rhea" id="RHEA:42532"/>
        <dbReference type="Rhea" id="RHEA-COMP:10101"/>
        <dbReference type="Rhea" id="RHEA-COMP:10102"/>
        <dbReference type="ChEBI" id="CHEBI:65314"/>
        <dbReference type="ChEBI" id="CHEBI:65315"/>
        <dbReference type="EC" id="5.4.99.25"/>
    </reaction>
</comment>